<gene>
    <name evidence="1" type="ORF">MSPICULIGERA_LOCUS20371</name>
</gene>
<feature type="non-terminal residue" evidence="1">
    <location>
        <position position="1"/>
    </location>
</feature>
<comment type="caution">
    <text evidence="1">The sequence shown here is derived from an EMBL/GenBank/DDBJ whole genome shotgun (WGS) entry which is preliminary data.</text>
</comment>
<organism evidence="1 2">
    <name type="scientific">Mesorhabditis spiculigera</name>
    <dbReference type="NCBI Taxonomy" id="96644"/>
    <lineage>
        <taxon>Eukaryota</taxon>
        <taxon>Metazoa</taxon>
        <taxon>Ecdysozoa</taxon>
        <taxon>Nematoda</taxon>
        <taxon>Chromadorea</taxon>
        <taxon>Rhabditida</taxon>
        <taxon>Rhabditina</taxon>
        <taxon>Rhabditomorpha</taxon>
        <taxon>Rhabditoidea</taxon>
        <taxon>Rhabditidae</taxon>
        <taxon>Mesorhabditinae</taxon>
        <taxon>Mesorhabditis</taxon>
    </lineage>
</organism>
<reference evidence="1" key="1">
    <citation type="submission" date="2023-06" db="EMBL/GenBank/DDBJ databases">
        <authorList>
            <person name="Delattre M."/>
        </authorList>
    </citation>
    <scope>NUCLEOTIDE SEQUENCE</scope>
    <source>
        <strain evidence="1">AF72</strain>
    </source>
</reference>
<dbReference type="EMBL" id="CATQJA010002664">
    <property type="protein sequence ID" value="CAJ0582231.1"/>
    <property type="molecule type" value="Genomic_DNA"/>
</dbReference>
<evidence type="ECO:0000313" key="1">
    <source>
        <dbReference type="EMBL" id="CAJ0582231.1"/>
    </source>
</evidence>
<proteinExistence type="predicted"/>
<protein>
    <submittedName>
        <fullName evidence="1">Uncharacterized protein</fullName>
    </submittedName>
</protein>
<evidence type="ECO:0000313" key="2">
    <source>
        <dbReference type="Proteomes" id="UP001177023"/>
    </source>
</evidence>
<dbReference type="Proteomes" id="UP001177023">
    <property type="component" value="Unassembled WGS sequence"/>
</dbReference>
<name>A0AA36D7J4_9BILA</name>
<sequence>MAGTITMEVDEPEVKKCTLVFKKSAGSDEDIQEIFVPPNYSPDRDDKFYRASKDGDYFHAIAKGQRMSSYIVAGKFDLAE</sequence>
<accession>A0AA36D7J4</accession>
<keyword evidence="2" id="KW-1185">Reference proteome</keyword>
<dbReference type="AlphaFoldDB" id="A0AA36D7J4"/>